<evidence type="ECO:0000313" key="9">
    <source>
        <dbReference type="Proteomes" id="UP000294894"/>
    </source>
</evidence>
<dbReference type="Gene3D" id="3.90.380.10">
    <property type="entry name" value="Naphthalene 1,2-dioxygenase Alpha Subunit, Chain A, domain 1"/>
    <property type="match status" value="1"/>
</dbReference>
<dbReference type="EMBL" id="CP038267">
    <property type="protein sequence ID" value="QBR92412.1"/>
    <property type="molecule type" value="Genomic_DNA"/>
</dbReference>
<dbReference type="InterPro" id="IPR036922">
    <property type="entry name" value="Rieske_2Fe-2S_sf"/>
</dbReference>
<gene>
    <name evidence="8" type="ORF">EXE57_09015</name>
</gene>
<keyword evidence="4" id="KW-0560">Oxidoreductase</keyword>
<evidence type="ECO:0000256" key="1">
    <source>
        <dbReference type="ARBA" id="ARBA00001962"/>
    </source>
</evidence>
<keyword evidence="6" id="KW-0411">Iron-sulfur</keyword>
<dbReference type="CDD" id="cd03469">
    <property type="entry name" value="Rieske_RO_Alpha_N"/>
    <property type="match status" value="1"/>
</dbReference>
<evidence type="ECO:0000256" key="3">
    <source>
        <dbReference type="ARBA" id="ARBA00022723"/>
    </source>
</evidence>
<comment type="cofactor">
    <cofactor evidence="1">
        <name>Fe cation</name>
        <dbReference type="ChEBI" id="CHEBI:24875"/>
    </cofactor>
</comment>
<dbReference type="SUPFAM" id="SSF50022">
    <property type="entry name" value="ISP domain"/>
    <property type="match status" value="1"/>
</dbReference>
<dbReference type="AlphaFoldDB" id="A0A4V1BDV2"/>
<dbReference type="GO" id="GO:0051537">
    <property type="term" value="F:2 iron, 2 sulfur cluster binding"/>
    <property type="evidence" value="ECO:0007669"/>
    <property type="project" value="UniProtKB-KW"/>
</dbReference>
<keyword evidence="8" id="KW-0223">Dioxygenase</keyword>
<feature type="domain" description="Rieske" evidence="7">
    <location>
        <begin position="56"/>
        <end position="159"/>
    </location>
</feature>
<dbReference type="InterPro" id="IPR001663">
    <property type="entry name" value="Rng_hydr_dOase-A"/>
</dbReference>
<accession>A0A4V1BDV2</accession>
<dbReference type="Proteomes" id="UP000294894">
    <property type="component" value="Chromosome"/>
</dbReference>
<dbReference type="PANTHER" id="PTHR43756">
    <property type="entry name" value="CHOLINE MONOOXYGENASE, CHLOROPLASTIC"/>
    <property type="match status" value="1"/>
</dbReference>
<dbReference type="Gene3D" id="2.102.10.10">
    <property type="entry name" value="Rieske [2Fe-2S] iron-sulphur domain"/>
    <property type="match status" value="1"/>
</dbReference>
<reference evidence="8 9" key="1">
    <citation type="submission" date="2019-03" db="EMBL/GenBank/DDBJ databases">
        <title>Three New Species of Nocardioides, Nocardioides euryhalodurans sp. nov., Nocardioides seonyuensis sp. nov. and Nocardioides eburneoflavus sp. nov., Iolated from Soil.</title>
        <authorList>
            <person name="Roh S.G."/>
            <person name="Lee C."/>
            <person name="Kim M.-K."/>
            <person name="Kim S.B."/>
        </authorList>
    </citation>
    <scope>NUCLEOTIDE SEQUENCE [LARGE SCALE GENOMIC DNA]</scope>
    <source>
        <strain evidence="8 9">MMS17-SY117</strain>
    </source>
</reference>
<dbReference type="InterPro" id="IPR017941">
    <property type="entry name" value="Rieske_2Fe-2S"/>
</dbReference>
<evidence type="ECO:0000313" key="8">
    <source>
        <dbReference type="EMBL" id="QBR92412.1"/>
    </source>
</evidence>
<dbReference type="GO" id="GO:0051213">
    <property type="term" value="F:dioxygenase activity"/>
    <property type="evidence" value="ECO:0007669"/>
    <property type="project" value="UniProtKB-KW"/>
</dbReference>
<dbReference type="KEGG" id="noy:EXE57_09015"/>
<proteinExistence type="predicted"/>
<keyword evidence="3" id="KW-0479">Metal-binding</keyword>
<dbReference type="PANTHER" id="PTHR43756:SF5">
    <property type="entry name" value="CHOLINE MONOOXYGENASE, CHLOROPLASTIC"/>
    <property type="match status" value="1"/>
</dbReference>
<dbReference type="GO" id="GO:0005506">
    <property type="term" value="F:iron ion binding"/>
    <property type="evidence" value="ECO:0007669"/>
    <property type="project" value="InterPro"/>
</dbReference>
<evidence type="ECO:0000256" key="6">
    <source>
        <dbReference type="ARBA" id="ARBA00023014"/>
    </source>
</evidence>
<sequence>MTLTDALEQLRSAAPTDGEPVLMMPAVAYTTEQVLDWERRHLFAGGWTCLGRRADLFPTDRERLTQQAVAVGDVACLVVRTGDRLRMYANTCRHRGHELLPEGQGSERRSILCPYHAWTYDFDGRLIGAKGFRDDERFDADDHGLVELPVREWHGWVFAHALHAVGSLEVPDFDTYVGDLAPLVAPYDPASLVVADRHTYEVAANWKAIAENYHECYHCPLIHPELCQVSPPDSGDNYDLPGAWVGGSMDLRDGMATMSMTGELAAAPIPGAPADRVEYLHLLPNLLVSAHPDYVMTHRLVPLAPDRTWVECSWLVVPGTDGTAPAAAAAVEFWDVTNRQDWAACESVQRGLASPHFRPGPFAPNEDAVAQLVSLIGRAYRTGSLLP</sequence>
<evidence type="ECO:0000256" key="4">
    <source>
        <dbReference type="ARBA" id="ARBA00023002"/>
    </source>
</evidence>
<evidence type="ECO:0000259" key="7">
    <source>
        <dbReference type="PROSITE" id="PS51296"/>
    </source>
</evidence>
<evidence type="ECO:0000256" key="5">
    <source>
        <dbReference type="ARBA" id="ARBA00023004"/>
    </source>
</evidence>
<keyword evidence="2" id="KW-0001">2Fe-2S</keyword>
<dbReference type="InterPro" id="IPR015879">
    <property type="entry name" value="Ring_hydroxy_dOase_asu_C_dom"/>
</dbReference>
<dbReference type="PRINTS" id="PR00090">
    <property type="entry name" value="RNGDIOXGNASE"/>
</dbReference>
<keyword evidence="9" id="KW-1185">Reference proteome</keyword>
<evidence type="ECO:0000256" key="2">
    <source>
        <dbReference type="ARBA" id="ARBA00022714"/>
    </source>
</evidence>
<dbReference type="OrthoDB" id="5243643at2"/>
<dbReference type="PROSITE" id="PS51296">
    <property type="entry name" value="RIESKE"/>
    <property type="match status" value="1"/>
</dbReference>
<name>A0A4V1BDV2_9ACTN</name>
<dbReference type="Pfam" id="PF00355">
    <property type="entry name" value="Rieske"/>
    <property type="match status" value="1"/>
</dbReference>
<dbReference type="GO" id="GO:0004497">
    <property type="term" value="F:monooxygenase activity"/>
    <property type="evidence" value="ECO:0007669"/>
    <property type="project" value="UniProtKB-ARBA"/>
</dbReference>
<protein>
    <submittedName>
        <fullName evidence="8">Aromatic ring-hydroxylating dioxygenase subunit alpha</fullName>
    </submittedName>
</protein>
<keyword evidence="5" id="KW-0408">Iron</keyword>
<organism evidence="8 9">
    <name type="scientific">Nocardioides euryhalodurans</name>
    <dbReference type="NCBI Taxonomy" id="2518370"/>
    <lineage>
        <taxon>Bacteria</taxon>
        <taxon>Bacillati</taxon>
        <taxon>Actinomycetota</taxon>
        <taxon>Actinomycetes</taxon>
        <taxon>Propionibacteriales</taxon>
        <taxon>Nocardioidaceae</taxon>
        <taxon>Nocardioides</taxon>
    </lineage>
</organism>
<dbReference type="SUPFAM" id="SSF55961">
    <property type="entry name" value="Bet v1-like"/>
    <property type="match status" value="1"/>
</dbReference>
<dbReference type="RefSeq" id="WP_135076626.1">
    <property type="nucleotide sequence ID" value="NZ_CP038267.1"/>
</dbReference>
<dbReference type="GO" id="GO:0016705">
    <property type="term" value="F:oxidoreductase activity, acting on paired donors, with incorporation or reduction of molecular oxygen"/>
    <property type="evidence" value="ECO:0007669"/>
    <property type="project" value="UniProtKB-ARBA"/>
</dbReference>
<dbReference type="Pfam" id="PF00848">
    <property type="entry name" value="Ring_hydroxyl_A"/>
    <property type="match status" value="1"/>
</dbReference>